<proteinExistence type="predicted"/>
<evidence type="ECO:0000313" key="6">
    <source>
        <dbReference type="EMBL" id="EKE41875.1"/>
    </source>
</evidence>
<evidence type="ECO:0000256" key="2">
    <source>
        <dbReference type="ARBA" id="ARBA00022490"/>
    </source>
</evidence>
<dbReference type="OrthoDB" id="30607at2759"/>
<keyword evidence="3" id="KW-0597">Phosphoprotein</keyword>
<dbReference type="InterPro" id="IPR052000">
    <property type="entry name" value="ETFRF1"/>
</dbReference>
<name>K2HZK5_ENTNP</name>
<feature type="compositionally biased region" description="Polar residues" evidence="5">
    <location>
        <begin position="362"/>
        <end position="381"/>
    </location>
</feature>
<protein>
    <submittedName>
        <fullName evidence="6">Uncharacterized protein</fullName>
    </submittedName>
</protein>
<dbReference type="InterPro" id="IPR036936">
    <property type="entry name" value="CRIB_dom_sf"/>
</dbReference>
<dbReference type="Proteomes" id="UP000006769">
    <property type="component" value="Unassembled WGS sequence"/>
</dbReference>
<dbReference type="GO" id="GO:0090324">
    <property type="term" value="P:negative regulation of oxidative phosphorylation"/>
    <property type="evidence" value="ECO:0007669"/>
    <property type="project" value="InterPro"/>
</dbReference>
<dbReference type="PANTHER" id="PTHR21024">
    <property type="entry name" value="GROWTH HORMONE-INDUCIBLE SOLUBLE PROTEIN-RELATED"/>
    <property type="match status" value="1"/>
</dbReference>
<organism evidence="6 7">
    <name type="scientific">Entamoeba nuttalli (strain P19)</name>
    <name type="common">Amoeba</name>
    <dbReference type="NCBI Taxonomy" id="1076696"/>
    <lineage>
        <taxon>Eukaryota</taxon>
        <taxon>Amoebozoa</taxon>
        <taxon>Evosea</taxon>
        <taxon>Archamoebae</taxon>
        <taxon>Mastigamoebida</taxon>
        <taxon>Entamoebidae</taxon>
        <taxon>Entamoeba</taxon>
    </lineage>
</organism>
<accession>K2HZK5</accession>
<dbReference type="OMA" id="HEQATAN"/>
<feature type="compositionally biased region" description="Low complexity" evidence="5">
    <location>
        <begin position="234"/>
        <end position="269"/>
    </location>
</feature>
<dbReference type="GO" id="GO:0005739">
    <property type="term" value="C:mitochondrion"/>
    <property type="evidence" value="ECO:0007669"/>
    <property type="project" value="TreeGrafter"/>
</dbReference>
<dbReference type="VEuPathDB" id="AmoebaDB:ENU1_041570"/>
<dbReference type="GO" id="GO:0005856">
    <property type="term" value="C:cytoskeleton"/>
    <property type="evidence" value="ECO:0007669"/>
    <property type="project" value="UniProtKB-SubCell"/>
</dbReference>
<feature type="compositionally biased region" description="Basic and acidic residues" evidence="5">
    <location>
        <begin position="588"/>
        <end position="597"/>
    </location>
</feature>
<evidence type="ECO:0000313" key="7">
    <source>
        <dbReference type="Proteomes" id="UP000006769"/>
    </source>
</evidence>
<feature type="compositionally biased region" description="Low complexity" evidence="5">
    <location>
        <begin position="522"/>
        <end position="534"/>
    </location>
</feature>
<dbReference type="SUPFAM" id="SSF47912">
    <property type="entry name" value="Wiscott-Aldrich syndrome protein, WASP, C-terminal domain"/>
    <property type="match status" value="1"/>
</dbReference>
<evidence type="ECO:0000256" key="3">
    <source>
        <dbReference type="ARBA" id="ARBA00022553"/>
    </source>
</evidence>
<feature type="compositionally biased region" description="Basic and acidic residues" evidence="5">
    <location>
        <begin position="741"/>
        <end position="843"/>
    </location>
</feature>
<sequence>MNKPQSINFEALDDNCPPEQLPESWKIILREAGVKKKDLQNPETRKKVYAYMRQSVYVKKTQEELDKQKVSAHDVRRMSVSVKQRYKVIEGKQRTQPNFVSAKPQTDVKQSSFLSTRQPHMKSPNTTPQHQTQSPSVTSTKTTQALFQKTSTSPSIKFGQTPTKQQTNVENSPTRIKTPEKPTLTNSKSPESQQPITPKPTGYGSKTPSSLTTQPKLQTKSNSMFSKKSVKPATTSSTTNKPSSTSTPTVSTPSSNNVSSTQKSQNSSSFAPHAFGSKVDTSAKSGSVNNPTHFVSSPQPQPITKKSFTTPSSSTLKQTTPSQPQSSSINSFNKSSVVKQTTTSSVNTSKPLTSKSPTSSLNENKVSTGSHINSTISSPIKQTQPTTSQTLQTRKQSLSSSHQISAEQMKQPLFKTSTNTQKQQPSISKQESFSSQRVAKSPEPALKDVSQNVSKSTEPAKTNTTVKGIQKQCNSPVKETESSTVQETIKSPKTQQPNIEKPIVSKHQSTASQPKLLVNLKSSPTSSSPSNTNSSEKEKVDLSKMSFVQRQRYLREQQDLEAQKTSVTRNAVKPTPSFKKSATQSSIIEEKQKEGMKQETNQQTEEVDLSKMTFVQRQRWEREQQDKRAEQTTAKSHGYEAKFAKQTSTPKDIVYQDSHEDINGANKELQQGNEEDQCVKPSSMGLKSSAAQIVAQRKKLPKSGKNNTLTGSASLNAYIQRQEQYKQDEIEREKIRMEMQRKREEIQRKQDEIRKMREETEKQHKKGEERLKQEEERFKKEEEERKKKEEERLRQEEEENKRIKEERQRKEEELRKKKAEEERKRKLEEEAQKSRRRVKEERRGRKKKKRSY</sequence>
<feature type="compositionally biased region" description="Polar residues" evidence="5">
    <location>
        <begin position="204"/>
        <end position="226"/>
    </location>
</feature>
<evidence type="ECO:0000256" key="5">
    <source>
        <dbReference type="SAM" id="MobiDB-lite"/>
    </source>
</evidence>
<dbReference type="GO" id="GO:0007015">
    <property type="term" value="P:actin filament organization"/>
    <property type="evidence" value="ECO:0007669"/>
    <property type="project" value="InterPro"/>
</dbReference>
<dbReference type="InterPro" id="IPR011026">
    <property type="entry name" value="WAS_C"/>
</dbReference>
<evidence type="ECO:0000256" key="1">
    <source>
        <dbReference type="ARBA" id="ARBA00004245"/>
    </source>
</evidence>
<feature type="compositionally biased region" description="Polar residues" evidence="5">
    <location>
        <begin position="183"/>
        <end position="196"/>
    </location>
</feature>
<feature type="region of interest" description="Disordered" evidence="5">
    <location>
        <begin position="741"/>
        <end position="852"/>
    </location>
</feature>
<dbReference type="Gene3D" id="3.90.810.10">
    <property type="entry name" value="CRIB domain"/>
    <property type="match status" value="1"/>
</dbReference>
<feature type="compositionally biased region" description="Polar residues" evidence="5">
    <location>
        <begin position="94"/>
        <end position="175"/>
    </location>
</feature>
<feature type="compositionally biased region" description="Polar residues" evidence="5">
    <location>
        <begin position="449"/>
        <end position="498"/>
    </location>
</feature>
<feature type="compositionally biased region" description="Low complexity" evidence="5">
    <location>
        <begin position="382"/>
        <end position="393"/>
    </location>
</feature>
<feature type="compositionally biased region" description="Basic and acidic residues" evidence="5">
    <location>
        <begin position="618"/>
        <end position="630"/>
    </location>
</feature>
<feature type="region of interest" description="Disordered" evidence="5">
    <location>
        <begin position="85"/>
        <end position="544"/>
    </location>
</feature>
<evidence type="ECO:0000256" key="4">
    <source>
        <dbReference type="ARBA" id="ARBA00023212"/>
    </source>
</evidence>
<feature type="compositionally biased region" description="Polar residues" evidence="5">
    <location>
        <begin position="279"/>
        <end position="298"/>
    </location>
</feature>
<feature type="compositionally biased region" description="Low complexity" evidence="5">
    <location>
        <begin position="304"/>
        <end position="361"/>
    </location>
</feature>
<keyword evidence="4" id="KW-0206">Cytoskeleton</keyword>
<gene>
    <name evidence="6" type="ORF">ENU1_041570</name>
</gene>
<feature type="compositionally biased region" description="Polar residues" evidence="5">
    <location>
        <begin position="394"/>
        <end position="438"/>
    </location>
</feature>
<dbReference type="AlphaFoldDB" id="K2HZK5"/>
<feature type="compositionally biased region" description="Polar residues" evidence="5">
    <location>
        <begin position="704"/>
        <end position="717"/>
    </location>
</feature>
<dbReference type="GO" id="GO:0022904">
    <property type="term" value="P:respiratory electron transport chain"/>
    <property type="evidence" value="ECO:0007669"/>
    <property type="project" value="TreeGrafter"/>
</dbReference>
<dbReference type="GeneID" id="20071965"/>
<feature type="compositionally biased region" description="Polar residues" evidence="5">
    <location>
        <begin position="578"/>
        <end position="587"/>
    </location>
</feature>
<feature type="region of interest" description="Disordered" evidence="5">
    <location>
        <begin position="557"/>
        <end position="717"/>
    </location>
</feature>
<dbReference type="PANTHER" id="PTHR21024:SF0">
    <property type="entry name" value="ELECTRON TRANSFER FLAVOPROTEIN REGULATORY FACTOR 1"/>
    <property type="match status" value="1"/>
</dbReference>
<dbReference type="RefSeq" id="XP_008855790.1">
    <property type="nucleotide sequence ID" value="XM_008857568.1"/>
</dbReference>
<dbReference type="EMBL" id="JH925779">
    <property type="protein sequence ID" value="EKE41875.1"/>
    <property type="molecule type" value="Genomic_DNA"/>
</dbReference>
<keyword evidence="2" id="KW-0963">Cytoplasm</keyword>
<comment type="subcellular location">
    <subcellularLocation>
        <location evidence="1">Cytoplasm</location>
        <location evidence="1">Cytoskeleton</location>
    </subcellularLocation>
</comment>
<reference evidence="6 7" key="1">
    <citation type="submission" date="2011-11" db="EMBL/GenBank/DDBJ databases">
        <authorList>
            <person name="Hannick L."/>
            <person name="Karamycheva S."/>
            <person name="Lorenzi H."/>
            <person name="Caler E."/>
        </authorList>
    </citation>
    <scope>NUCLEOTIDE SEQUENCE [LARGE SCALE GENOMIC DNA]</scope>
    <source>
        <strain evidence="6 7">P19</strain>
    </source>
</reference>